<dbReference type="GO" id="GO:0005737">
    <property type="term" value="C:cytoplasm"/>
    <property type="evidence" value="ECO:0007669"/>
    <property type="project" value="TreeGrafter"/>
</dbReference>
<evidence type="ECO:0000256" key="2">
    <source>
        <dbReference type="ARBA" id="ARBA00022737"/>
    </source>
</evidence>
<dbReference type="PANTHER" id="PTHR48051:SF1">
    <property type="entry name" value="RAS SUPPRESSOR PROTEIN 1"/>
    <property type="match status" value="1"/>
</dbReference>
<name>A0AAU9LBK4_9ASTR</name>
<dbReference type="EMBL" id="CAKMRJ010000001">
    <property type="protein sequence ID" value="CAH1412101.1"/>
    <property type="molecule type" value="Genomic_DNA"/>
</dbReference>
<sequence>MLPKLEKAKINRVAMALKAEHVDSETTIPGYGTLGAKMNEEYGDTVPSKPHQVPNGVPLVGSSVKHDVLEEEREESGTTSESKEKVIIMASRLSLASKELSLGGHGLSVVPPQVWETSDITKFDLSRNTIEDLPVELSSCASLETLVLSRNNIKMWPSAILKSLQHLVCLKLDTNPLKQIPSDGFEAASKLQILDLSGNVGCLPEYPAFSSLLRMQIPEVKVDIISLPKLRIRDTSQNSIETILEGFKNATSLQELRFSDNNLSALPAELGLLEPTLQVLQLDGNPLRSIPRTILDRGTKAILSYLKDRSLQESTQIIML</sequence>
<dbReference type="InterPro" id="IPR001611">
    <property type="entry name" value="Leu-rich_rpt"/>
</dbReference>
<accession>A0AAU9LBK4</accession>
<proteinExistence type="predicted"/>
<dbReference type="GO" id="GO:0006952">
    <property type="term" value="P:defense response"/>
    <property type="evidence" value="ECO:0007669"/>
    <property type="project" value="UniProtKB-ARBA"/>
</dbReference>
<dbReference type="Gene3D" id="3.80.10.10">
    <property type="entry name" value="Ribonuclease Inhibitor"/>
    <property type="match status" value="2"/>
</dbReference>
<protein>
    <submittedName>
        <fullName evidence="3">Uncharacterized protein</fullName>
    </submittedName>
</protein>
<dbReference type="InterPro" id="IPR050216">
    <property type="entry name" value="LRR_domain-containing"/>
</dbReference>
<dbReference type="SUPFAM" id="SSF52058">
    <property type="entry name" value="L domain-like"/>
    <property type="match status" value="1"/>
</dbReference>
<dbReference type="PANTHER" id="PTHR48051">
    <property type="match status" value="1"/>
</dbReference>
<evidence type="ECO:0000313" key="4">
    <source>
        <dbReference type="Proteomes" id="UP001157418"/>
    </source>
</evidence>
<dbReference type="InterPro" id="IPR032675">
    <property type="entry name" value="LRR_dom_sf"/>
</dbReference>
<organism evidence="3 4">
    <name type="scientific">Lactuca virosa</name>
    <dbReference type="NCBI Taxonomy" id="75947"/>
    <lineage>
        <taxon>Eukaryota</taxon>
        <taxon>Viridiplantae</taxon>
        <taxon>Streptophyta</taxon>
        <taxon>Embryophyta</taxon>
        <taxon>Tracheophyta</taxon>
        <taxon>Spermatophyta</taxon>
        <taxon>Magnoliopsida</taxon>
        <taxon>eudicotyledons</taxon>
        <taxon>Gunneridae</taxon>
        <taxon>Pentapetalae</taxon>
        <taxon>asterids</taxon>
        <taxon>campanulids</taxon>
        <taxon>Asterales</taxon>
        <taxon>Asteraceae</taxon>
        <taxon>Cichorioideae</taxon>
        <taxon>Cichorieae</taxon>
        <taxon>Lactucinae</taxon>
        <taxon>Lactuca</taxon>
    </lineage>
</organism>
<dbReference type="AlphaFoldDB" id="A0AAU9LBK4"/>
<dbReference type="Proteomes" id="UP001157418">
    <property type="component" value="Unassembled WGS sequence"/>
</dbReference>
<keyword evidence="2" id="KW-0677">Repeat</keyword>
<gene>
    <name evidence="3" type="ORF">LVIROSA_LOCUS144</name>
</gene>
<keyword evidence="1" id="KW-0433">Leucine-rich repeat</keyword>
<dbReference type="SMART" id="SM00369">
    <property type="entry name" value="LRR_TYP"/>
    <property type="match status" value="5"/>
</dbReference>
<dbReference type="GO" id="GO:0051707">
    <property type="term" value="P:response to other organism"/>
    <property type="evidence" value="ECO:0007669"/>
    <property type="project" value="UniProtKB-ARBA"/>
</dbReference>
<comment type="caution">
    <text evidence="3">The sequence shown here is derived from an EMBL/GenBank/DDBJ whole genome shotgun (WGS) entry which is preliminary data.</text>
</comment>
<reference evidence="3 4" key="1">
    <citation type="submission" date="2022-01" db="EMBL/GenBank/DDBJ databases">
        <authorList>
            <person name="Xiong W."/>
            <person name="Schranz E."/>
        </authorList>
    </citation>
    <scope>NUCLEOTIDE SEQUENCE [LARGE SCALE GENOMIC DNA]</scope>
</reference>
<evidence type="ECO:0000256" key="1">
    <source>
        <dbReference type="ARBA" id="ARBA00022614"/>
    </source>
</evidence>
<dbReference type="Pfam" id="PF13855">
    <property type="entry name" value="LRR_8"/>
    <property type="match status" value="1"/>
</dbReference>
<evidence type="ECO:0000313" key="3">
    <source>
        <dbReference type="EMBL" id="CAH1412101.1"/>
    </source>
</evidence>
<dbReference type="Pfam" id="PF00560">
    <property type="entry name" value="LRR_1"/>
    <property type="match status" value="1"/>
</dbReference>
<keyword evidence="4" id="KW-1185">Reference proteome</keyword>
<dbReference type="InterPro" id="IPR003591">
    <property type="entry name" value="Leu-rich_rpt_typical-subtyp"/>
</dbReference>